<evidence type="ECO:0000256" key="2">
    <source>
        <dbReference type="ARBA" id="ARBA00022448"/>
    </source>
</evidence>
<comment type="caution">
    <text evidence="7">The sequence shown here is derived from an EMBL/GenBank/DDBJ whole genome shotgun (WGS) entry which is preliminary data.</text>
</comment>
<dbReference type="Pfam" id="PF00329">
    <property type="entry name" value="Complex1_30kDa"/>
    <property type="match status" value="1"/>
</dbReference>
<keyword evidence="3 4" id="KW-1278">Translocase</keyword>
<evidence type="ECO:0000259" key="6">
    <source>
        <dbReference type="Pfam" id="PF00329"/>
    </source>
</evidence>
<comment type="catalytic activity">
    <reaction evidence="3 5">
        <text>a quinone + NADH + 5 H(+)(in) = a quinol + NAD(+) + 4 H(+)(out)</text>
        <dbReference type="Rhea" id="RHEA:57888"/>
        <dbReference type="ChEBI" id="CHEBI:15378"/>
        <dbReference type="ChEBI" id="CHEBI:24646"/>
        <dbReference type="ChEBI" id="CHEBI:57540"/>
        <dbReference type="ChEBI" id="CHEBI:57945"/>
        <dbReference type="ChEBI" id="CHEBI:132124"/>
    </reaction>
</comment>
<keyword evidence="3" id="KW-0472">Membrane</keyword>
<dbReference type="GO" id="GO:0050136">
    <property type="term" value="F:NADH dehydrogenase (quinone) (non-electrogenic) activity"/>
    <property type="evidence" value="ECO:0007669"/>
    <property type="project" value="UniProtKB-UniRule"/>
</dbReference>
<accession>A0A840QRH7</accession>
<name>A0A840QRH7_9BACI</name>
<dbReference type="Proteomes" id="UP000551878">
    <property type="component" value="Unassembled WGS sequence"/>
</dbReference>
<dbReference type="RefSeq" id="WP_184664505.1">
    <property type="nucleotide sequence ID" value="NZ_JACHHB010000010.1"/>
</dbReference>
<sequence length="159" mass="18830">MSEHLLNLVKETIQNQHGEEAVEEADMNFEKPFITIWSEHWTHSLAETLRDGDEFRFDFLSCLTGVDYEEHMEVVYNFYSFPHDQYLYLKVKTPRTSPSVISVQPLWKTANWHEREAYDLLGINFSGHPNLKRILLQDEWEGHPLRKDYVTDKKAMGLE</sequence>
<dbReference type="InterPro" id="IPR020396">
    <property type="entry name" value="NADH_UbQ_OxRdtase_CS"/>
</dbReference>
<dbReference type="InterPro" id="IPR001268">
    <property type="entry name" value="NADH_UbQ_OxRdtase_30kDa_su"/>
</dbReference>
<evidence type="ECO:0000256" key="3">
    <source>
        <dbReference type="HAMAP-Rule" id="MF_01357"/>
    </source>
</evidence>
<evidence type="ECO:0000256" key="1">
    <source>
        <dbReference type="ARBA" id="ARBA00007569"/>
    </source>
</evidence>
<keyword evidence="8" id="KW-1185">Reference proteome</keyword>
<dbReference type="NCBIfam" id="TIGR01961">
    <property type="entry name" value="NuoC_fam"/>
    <property type="match status" value="1"/>
</dbReference>
<dbReference type="HAMAP" id="MF_01357">
    <property type="entry name" value="NDH1_NuoC"/>
    <property type="match status" value="1"/>
</dbReference>
<keyword evidence="3 5" id="KW-0874">Quinone</keyword>
<evidence type="ECO:0000313" key="8">
    <source>
        <dbReference type="Proteomes" id="UP000551878"/>
    </source>
</evidence>
<evidence type="ECO:0000256" key="4">
    <source>
        <dbReference type="RuleBase" id="RU003456"/>
    </source>
</evidence>
<proteinExistence type="inferred from homology"/>
<dbReference type="PANTHER" id="PTHR10884:SF14">
    <property type="entry name" value="NADH DEHYDROGENASE [UBIQUINONE] IRON-SULFUR PROTEIN 3, MITOCHONDRIAL"/>
    <property type="match status" value="1"/>
</dbReference>
<dbReference type="PANTHER" id="PTHR10884">
    <property type="entry name" value="NADH DEHYDROGENASE UBIQUINONE IRON-SULFUR PROTEIN 3"/>
    <property type="match status" value="1"/>
</dbReference>
<keyword evidence="3 4" id="KW-0520">NAD</keyword>
<dbReference type="GO" id="GO:0005886">
    <property type="term" value="C:plasma membrane"/>
    <property type="evidence" value="ECO:0007669"/>
    <property type="project" value="UniProtKB-SubCell"/>
</dbReference>
<dbReference type="EMBL" id="JACHHB010000010">
    <property type="protein sequence ID" value="MBB5174066.1"/>
    <property type="molecule type" value="Genomic_DNA"/>
</dbReference>
<dbReference type="PROSITE" id="PS00542">
    <property type="entry name" value="COMPLEX1_30K"/>
    <property type="match status" value="1"/>
</dbReference>
<dbReference type="GO" id="GO:0048038">
    <property type="term" value="F:quinone binding"/>
    <property type="evidence" value="ECO:0007669"/>
    <property type="project" value="UniProtKB-KW"/>
</dbReference>
<dbReference type="AlphaFoldDB" id="A0A840QRH7"/>
<dbReference type="SUPFAM" id="SSF143243">
    <property type="entry name" value="Nqo5-like"/>
    <property type="match status" value="1"/>
</dbReference>
<dbReference type="EC" id="7.1.1.-" evidence="3"/>
<comment type="function">
    <text evidence="3">NDH-1 shuttles electrons from NADH, via FMN and iron-sulfur (Fe-S) centers, to quinones in the respiratory chain. The immediate electron acceptor for the enzyme in this species is believed to be a menaquinone. Couples the redox reaction to proton translocation (for every two electrons transferred, four hydrogen ions are translocated across the cytoplasmic membrane), and thus conserves the redox energy in a proton gradient.</text>
</comment>
<feature type="domain" description="NADH:ubiquinone oxidoreductase 30kDa subunit" evidence="6">
    <location>
        <begin position="43"/>
        <end position="153"/>
    </location>
</feature>
<dbReference type="InterPro" id="IPR037232">
    <property type="entry name" value="NADH_quin_OxRdtase_su_C/D-like"/>
</dbReference>
<comment type="subcellular location">
    <subcellularLocation>
        <location evidence="3">Cell membrane</location>
        <topology evidence="3">Peripheral membrane protein</topology>
        <orientation evidence="3">Cytoplasmic side</orientation>
    </subcellularLocation>
</comment>
<dbReference type="GO" id="GO:0008137">
    <property type="term" value="F:NADH dehydrogenase (ubiquinone) activity"/>
    <property type="evidence" value="ECO:0007669"/>
    <property type="project" value="InterPro"/>
</dbReference>
<keyword evidence="3" id="KW-1003">Cell membrane</keyword>
<dbReference type="Gene3D" id="3.30.460.80">
    <property type="entry name" value="NADH:ubiquinone oxidoreductase, 30kDa subunit"/>
    <property type="match status" value="1"/>
</dbReference>
<protein>
    <recommendedName>
        <fullName evidence="3">NADH-quinone oxidoreductase subunit C</fullName>
        <ecNumber evidence="3">7.1.1.-</ecNumber>
    </recommendedName>
    <alternativeName>
        <fullName evidence="3">NADH dehydrogenase I subunit C</fullName>
    </alternativeName>
    <alternativeName>
        <fullName evidence="3">NDH-1 subunit C</fullName>
    </alternativeName>
</protein>
<evidence type="ECO:0000256" key="5">
    <source>
        <dbReference type="RuleBase" id="RU003582"/>
    </source>
</evidence>
<gene>
    <name evidence="3" type="primary">nuoC</name>
    <name evidence="7" type="ORF">HNQ41_002260</name>
</gene>
<comment type="similarity">
    <text evidence="1 3 4">Belongs to the complex I 30 kDa subunit family.</text>
</comment>
<evidence type="ECO:0000313" key="7">
    <source>
        <dbReference type="EMBL" id="MBB5174066.1"/>
    </source>
</evidence>
<reference evidence="7 8" key="1">
    <citation type="submission" date="2020-08" db="EMBL/GenBank/DDBJ databases">
        <title>Genomic Encyclopedia of Type Strains, Phase IV (KMG-IV): sequencing the most valuable type-strain genomes for metagenomic binning, comparative biology and taxonomic classification.</title>
        <authorList>
            <person name="Goeker M."/>
        </authorList>
    </citation>
    <scope>NUCLEOTIDE SEQUENCE [LARGE SCALE GENOMIC DNA]</scope>
    <source>
        <strain evidence="7 8">DSM 24696</strain>
    </source>
</reference>
<organism evidence="7 8">
    <name type="scientific">Texcoconibacillus texcoconensis</name>
    <dbReference type="NCBI Taxonomy" id="1095777"/>
    <lineage>
        <taxon>Bacteria</taxon>
        <taxon>Bacillati</taxon>
        <taxon>Bacillota</taxon>
        <taxon>Bacilli</taxon>
        <taxon>Bacillales</taxon>
        <taxon>Bacillaceae</taxon>
        <taxon>Texcoconibacillus</taxon>
    </lineage>
</organism>
<keyword evidence="2 3" id="KW-0813">Transport</keyword>
<comment type="subunit">
    <text evidence="3">NDH-1 is composed of 14 different subunits. Subunits NuoB, C, D, E, F, and G constitute the peripheral sector of the complex.</text>
</comment>
<dbReference type="InterPro" id="IPR010218">
    <property type="entry name" value="NADH_DH_suC"/>
</dbReference>